<dbReference type="Proteomes" id="UP000270296">
    <property type="component" value="Unassembled WGS sequence"/>
</dbReference>
<gene>
    <name evidence="1" type="ORF">SBAD_LOCUS3029</name>
</gene>
<sequence>MDQNHLVQCEITKRGTADEKEEEEINHELLQALPPPKVMGDFVKLARGRTDEKFAGGRGTAVPNELRNRLVTVAQTNYLYIGNTCLKKKSNGSKDKGLKGSCHDDYKKLARNLRRSVKSAEVVSESERKVLRRNKEFAREANEDEER</sequence>
<proteinExistence type="predicted"/>
<dbReference type="EMBL" id="UZAM01007531">
    <property type="protein sequence ID" value="VDO99757.1"/>
    <property type="molecule type" value="Genomic_DNA"/>
</dbReference>
<evidence type="ECO:0000313" key="1">
    <source>
        <dbReference type="EMBL" id="VDO99757.1"/>
    </source>
</evidence>
<reference evidence="1 2" key="2">
    <citation type="submission" date="2018-11" db="EMBL/GenBank/DDBJ databases">
        <authorList>
            <consortium name="Pathogen Informatics"/>
        </authorList>
    </citation>
    <scope>NUCLEOTIDE SEQUENCE [LARGE SCALE GENOMIC DNA]</scope>
</reference>
<name>A0A183IHD4_9BILA</name>
<evidence type="ECO:0000313" key="3">
    <source>
        <dbReference type="WBParaSite" id="SBAD_0000317301-mRNA-1"/>
    </source>
</evidence>
<dbReference type="AlphaFoldDB" id="A0A183IHD4"/>
<evidence type="ECO:0000313" key="2">
    <source>
        <dbReference type="Proteomes" id="UP000270296"/>
    </source>
</evidence>
<reference evidence="3" key="1">
    <citation type="submission" date="2016-06" db="UniProtKB">
        <authorList>
            <consortium name="WormBaseParasite"/>
        </authorList>
    </citation>
    <scope>IDENTIFICATION</scope>
</reference>
<dbReference type="WBParaSite" id="SBAD_0000317301-mRNA-1">
    <property type="protein sequence ID" value="SBAD_0000317301-mRNA-1"/>
    <property type="gene ID" value="SBAD_0000317301"/>
</dbReference>
<keyword evidence="2" id="KW-1185">Reference proteome</keyword>
<organism evidence="3">
    <name type="scientific">Soboliphyme baturini</name>
    <dbReference type="NCBI Taxonomy" id="241478"/>
    <lineage>
        <taxon>Eukaryota</taxon>
        <taxon>Metazoa</taxon>
        <taxon>Ecdysozoa</taxon>
        <taxon>Nematoda</taxon>
        <taxon>Enoplea</taxon>
        <taxon>Dorylaimia</taxon>
        <taxon>Dioctophymatida</taxon>
        <taxon>Dioctophymatoidea</taxon>
        <taxon>Soboliphymatidae</taxon>
        <taxon>Soboliphyme</taxon>
    </lineage>
</organism>
<accession>A0A183IHD4</accession>
<protein>
    <submittedName>
        <fullName evidence="3">40S ribosomal protein S19-binding protein 1</fullName>
    </submittedName>
</protein>